<evidence type="ECO:0000313" key="2">
    <source>
        <dbReference type="Proteomes" id="UP000631034"/>
    </source>
</evidence>
<sequence>MALSVPSGWRARQVNDHTLVFSGPENTPDWLTTLTLTNQQNPDPVSPSAGARAMIADYIGALKNRGGDWEVLTEVPLRVAPGALVDTGAQAVVRFQGASGPVRQWILIFPRTDIAAVHLLIYTAPDDLFERNLDRVRATVESLVPLPSGR</sequence>
<accession>A0A8J6YKX2</accession>
<protein>
    <submittedName>
        <fullName evidence="1">Uncharacterized protein</fullName>
    </submittedName>
</protein>
<dbReference type="AlphaFoldDB" id="A0A8J6YKX2"/>
<dbReference type="EMBL" id="JACZHT010000001">
    <property type="protein sequence ID" value="MBE1236358.1"/>
    <property type="molecule type" value="Genomic_DNA"/>
</dbReference>
<gene>
    <name evidence="1" type="ORF">IHV25_01650</name>
</gene>
<keyword evidence="2" id="KW-1185">Reference proteome</keyword>
<proteinExistence type="predicted"/>
<organism evidence="1 2">
    <name type="scientific">Phaeovibrio sulfidiphilus</name>
    <dbReference type="NCBI Taxonomy" id="1220600"/>
    <lineage>
        <taxon>Bacteria</taxon>
        <taxon>Pseudomonadati</taxon>
        <taxon>Pseudomonadota</taxon>
        <taxon>Alphaproteobacteria</taxon>
        <taxon>Rhodospirillales</taxon>
        <taxon>Rhodospirillaceae</taxon>
        <taxon>Phaeovibrio</taxon>
    </lineage>
</organism>
<name>A0A8J6YKX2_9PROT</name>
<comment type="caution">
    <text evidence="1">The sequence shown here is derived from an EMBL/GenBank/DDBJ whole genome shotgun (WGS) entry which is preliminary data.</text>
</comment>
<reference evidence="1" key="1">
    <citation type="submission" date="2020-10" db="EMBL/GenBank/DDBJ databases">
        <title>Genome sequence of the unusual species of purple photosynthetic bacteria, Phaeovibrio sulfidiphilus DSM 23193, type strain.</title>
        <authorList>
            <person name="Kyndt J.A."/>
            <person name="Meyer T.E."/>
        </authorList>
    </citation>
    <scope>NUCLEOTIDE SEQUENCE</scope>
    <source>
        <strain evidence="1">DSM 23193</strain>
    </source>
</reference>
<dbReference type="Gene3D" id="3.40.1000.10">
    <property type="entry name" value="Mog1/PsbP, alpha/beta/alpha sandwich"/>
    <property type="match status" value="1"/>
</dbReference>
<dbReference type="Proteomes" id="UP000631034">
    <property type="component" value="Unassembled WGS sequence"/>
</dbReference>
<evidence type="ECO:0000313" key="1">
    <source>
        <dbReference type="EMBL" id="MBE1236358.1"/>
    </source>
</evidence>